<dbReference type="InterPro" id="IPR006140">
    <property type="entry name" value="D-isomer_DH_NAD-bd"/>
</dbReference>
<dbReference type="GO" id="GO:0016618">
    <property type="term" value="F:hydroxypyruvate reductase [NAD(P)H] activity"/>
    <property type="evidence" value="ECO:0007669"/>
    <property type="project" value="TreeGrafter"/>
</dbReference>
<dbReference type="SUPFAM" id="SSF52283">
    <property type="entry name" value="Formate/glycerate dehydrogenase catalytic domain-like"/>
    <property type="match status" value="1"/>
</dbReference>
<gene>
    <name evidence="3" type="ORF">PCG10_007842</name>
</gene>
<dbReference type="Proteomes" id="UP000701341">
    <property type="component" value="Unassembled WGS sequence"/>
</dbReference>
<protein>
    <recommendedName>
        <fullName evidence="2">D-isomer specific 2-hydroxyacid dehydrogenase NAD-binding domain-containing protein</fullName>
    </recommendedName>
</protein>
<dbReference type="PANTHER" id="PTHR10996">
    <property type="entry name" value="2-HYDROXYACID DEHYDROGENASE-RELATED"/>
    <property type="match status" value="1"/>
</dbReference>
<dbReference type="PANTHER" id="PTHR10996:SF281">
    <property type="entry name" value="D-ISOMER SPECIFIC 2-HYDROXYACID DEHYDROGENASE NAD-BINDING DOMAIN-CONTAINING PROTEIN-RELATED"/>
    <property type="match status" value="1"/>
</dbReference>
<evidence type="ECO:0000313" key="4">
    <source>
        <dbReference type="Proteomes" id="UP000701341"/>
    </source>
</evidence>
<dbReference type="SUPFAM" id="SSF51735">
    <property type="entry name" value="NAD(P)-binding Rossmann-fold domains"/>
    <property type="match status" value="1"/>
</dbReference>
<dbReference type="InterPro" id="IPR050223">
    <property type="entry name" value="D-isomer_2-hydroxyacid_DH"/>
</dbReference>
<reference evidence="3" key="1">
    <citation type="submission" date="2020-02" db="EMBL/GenBank/DDBJ databases">
        <authorList>
            <person name="Lichtner F.J."/>
        </authorList>
    </citation>
    <scope>NUCLEOTIDE SEQUENCE</scope>
    <source>
        <strain evidence="3">G10</strain>
    </source>
</reference>
<dbReference type="AlphaFoldDB" id="A0A9P5GLA0"/>
<keyword evidence="1" id="KW-0560">Oxidoreductase</keyword>
<evidence type="ECO:0000313" key="3">
    <source>
        <dbReference type="EMBL" id="KAF7521898.1"/>
    </source>
</evidence>
<feature type="domain" description="D-isomer specific 2-hydroxyacid dehydrogenase NAD-binding" evidence="2">
    <location>
        <begin position="137"/>
        <end position="304"/>
    </location>
</feature>
<comment type="caution">
    <text evidence="3">The sequence shown here is derived from an EMBL/GenBank/DDBJ whole genome shotgun (WGS) entry which is preliminary data.</text>
</comment>
<dbReference type="PROSITE" id="PS00065">
    <property type="entry name" value="D_2_HYDROXYACID_DH_1"/>
    <property type="match status" value="1"/>
</dbReference>
<dbReference type="EMBL" id="JAAOZQ010000058">
    <property type="protein sequence ID" value="KAF7521898.1"/>
    <property type="molecule type" value="Genomic_DNA"/>
</dbReference>
<dbReference type="GO" id="GO:0005829">
    <property type="term" value="C:cytosol"/>
    <property type="evidence" value="ECO:0007669"/>
    <property type="project" value="TreeGrafter"/>
</dbReference>
<dbReference type="FunFam" id="3.40.50.720:FF:000526">
    <property type="entry name" value="D-mandelate dehydrogenase, putative"/>
    <property type="match status" value="1"/>
</dbReference>
<dbReference type="GO" id="GO:0051287">
    <property type="term" value="F:NAD binding"/>
    <property type="evidence" value="ECO:0007669"/>
    <property type="project" value="InterPro"/>
</dbReference>
<proteinExistence type="predicted"/>
<sequence length="420" mass="46176">MSKPIVLHLGDDIRWNHDQYSKFKDAFEIRRSYSMSRPEFIRALKERQFGDFFAIYRPFWNTGGEMGNWDEELISLLPASCKVYASAGAGFDWVDTAALAKKGVTYCNAAAACTESVADAAIWLIISTFRLFSWSHIAARAVDADAFVDANRNLAMVSHNPNGHTLGIIGFGQIGRRTAEKAFLAMNMKIHYHDIVQMPAHLEAVSKATYHKDMDSLLAVSDCVMVATPFSGETLLNASLLAKMKTGSRLINIARGKLLDESALVDALKSGKLAAAGLDVHYDEPRVSPELAAMKNVEMMAHNAGASVDSHIGFESMSAQPGGAPPSTATPTNTPTRMRQAFEVGIINLRASMDRRQAMAEGAIIFDMAEFEALSERIWDTRVEIANQIRRWADPRDAAILATLYRELIGTMPDEEGVVP</sequence>
<dbReference type="CDD" id="cd12168">
    <property type="entry name" value="Mand_dh_like"/>
    <property type="match status" value="1"/>
</dbReference>
<accession>A0A9P5GLA0</accession>
<dbReference type="Pfam" id="PF02826">
    <property type="entry name" value="2-Hacid_dh_C"/>
    <property type="match status" value="1"/>
</dbReference>
<dbReference type="PROSITE" id="PS00671">
    <property type="entry name" value="D_2_HYDROXYACID_DH_3"/>
    <property type="match status" value="1"/>
</dbReference>
<evidence type="ECO:0000256" key="1">
    <source>
        <dbReference type="ARBA" id="ARBA00023002"/>
    </source>
</evidence>
<dbReference type="InterPro" id="IPR029752">
    <property type="entry name" value="D-isomer_DH_CS1"/>
</dbReference>
<organism evidence="3 4">
    <name type="scientific">Penicillium crustosum</name>
    <name type="common">Blue mold fungus</name>
    <dbReference type="NCBI Taxonomy" id="36656"/>
    <lineage>
        <taxon>Eukaryota</taxon>
        <taxon>Fungi</taxon>
        <taxon>Dikarya</taxon>
        <taxon>Ascomycota</taxon>
        <taxon>Pezizomycotina</taxon>
        <taxon>Eurotiomycetes</taxon>
        <taxon>Eurotiomycetidae</taxon>
        <taxon>Eurotiales</taxon>
        <taxon>Aspergillaceae</taxon>
        <taxon>Penicillium</taxon>
    </lineage>
</organism>
<dbReference type="InterPro" id="IPR029753">
    <property type="entry name" value="D-isomer_DH_CS"/>
</dbReference>
<evidence type="ECO:0000259" key="2">
    <source>
        <dbReference type="Pfam" id="PF02826"/>
    </source>
</evidence>
<dbReference type="InterPro" id="IPR036291">
    <property type="entry name" value="NAD(P)-bd_dom_sf"/>
</dbReference>
<dbReference type="GO" id="GO:0030267">
    <property type="term" value="F:glyoxylate reductase (NADPH) activity"/>
    <property type="evidence" value="ECO:0007669"/>
    <property type="project" value="TreeGrafter"/>
</dbReference>
<dbReference type="Gene3D" id="3.40.50.720">
    <property type="entry name" value="NAD(P)-binding Rossmann-like Domain"/>
    <property type="match status" value="2"/>
</dbReference>
<keyword evidence="4" id="KW-1185">Reference proteome</keyword>
<name>A0A9P5GLA0_PENCR</name>